<comment type="catalytic activity">
    <reaction evidence="12 13 20">
        <text>IMP + NAD(+) + H2O = XMP + NADH + H(+)</text>
        <dbReference type="Rhea" id="RHEA:11708"/>
        <dbReference type="ChEBI" id="CHEBI:15377"/>
        <dbReference type="ChEBI" id="CHEBI:15378"/>
        <dbReference type="ChEBI" id="CHEBI:57464"/>
        <dbReference type="ChEBI" id="CHEBI:57540"/>
        <dbReference type="ChEBI" id="CHEBI:57945"/>
        <dbReference type="ChEBI" id="CHEBI:58053"/>
        <dbReference type="EC" id="1.1.1.205"/>
    </reaction>
</comment>
<dbReference type="HAMAP" id="MF_01964">
    <property type="entry name" value="IMPDH"/>
    <property type="match status" value="1"/>
</dbReference>
<dbReference type="EC" id="1.1.1.205" evidence="13 20"/>
<comment type="activity regulation">
    <text evidence="13">Mycophenolic acid (MPA) is a non-competitive inhibitor that prevents formation of the closed enzyme conformation by binding to the same site as the amobile flap. In contrast, mizoribine monophosphate (MZP) is a competitive inhibitor that induces the closed conformation. MPA is a potent inhibitor of mammalian IMPDHs but a poor inhibitor of the bacterial enzymes. MZP is a more potent inhibitor of bacterial IMPDH.</text>
</comment>
<accession>A0A840KDS7</accession>
<feature type="binding site" evidence="13 16">
    <location>
        <begin position="300"/>
        <end position="302"/>
    </location>
    <ligand>
        <name>NAD(+)</name>
        <dbReference type="ChEBI" id="CHEBI:57540"/>
    </ligand>
</feature>
<evidence type="ECO:0000256" key="19">
    <source>
        <dbReference type="RuleBase" id="RU003927"/>
    </source>
</evidence>
<keyword evidence="11 18" id="KW-0129">CBS domain</keyword>
<dbReference type="GO" id="GO:0046872">
    <property type="term" value="F:metal ion binding"/>
    <property type="evidence" value="ECO:0007669"/>
    <property type="project" value="UniProtKB-UniRule"/>
</dbReference>
<dbReference type="GO" id="GO:0006177">
    <property type="term" value="P:GMP biosynthetic process"/>
    <property type="evidence" value="ECO:0007669"/>
    <property type="project" value="UniProtKB-UniRule"/>
</dbReference>
<feature type="binding site" evidence="13">
    <location>
        <position position="470"/>
    </location>
    <ligand>
        <name>K(+)</name>
        <dbReference type="ChEBI" id="CHEBI:29103"/>
        <note>ligand shared between two tetrameric partners</note>
    </ligand>
</feature>
<evidence type="ECO:0000256" key="5">
    <source>
        <dbReference type="ARBA" id="ARBA00022737"/>
    </source>
</evidence>
<comment type="function">
    <text evidence="13">Catalyzes the conversion of inosine 5'-phosphate (IMP) to xanthosine 5'-phosphate (XMP), the first committed and rate-limiting step in the de novo synthesis of guanine nucleotides, and therefore plays an important role in the regulation of cell growth.</text>
</comment>
<feature type="active site" description="Thioimidate intermediate" evidence="13 14">
    <location>
        <position position="307"/>
    </location>
</feature>
<feature type="binding site" description="in other chain" evidence="13 17">
    <location>
        <position position="302"/>
    </location>
    <ligand>
        <name>K(+)</name>
        <dbReference type="ChEBI" id="CHEBI:29103"/>
        <note>ligand shared between two tetrameric partners</note>
    </ligand>
</feature>
<feature type="domain" description="CBS" evidence="21">
    <location>
        <begin position="96"/>
        <end position="152"/>
    </location>
</feature>
<dbReference type="InterPro" id="IPR000644">
    <property type="entry name" value="CBS_dom"/>
</dbReference>
<dbReference type="PANTHER" id="PTHR11911:SF111">
    <property type="entry name" value="INOSINE-5'-MONOPHOSPHATE DEHYDROGENASE"/>
    <property type="match status" value="1"/>
</dbReference>
<reference evidence="22 23" key="1">
    <citation type="submission" date="2020-08" db="EMBL/GenBank/DDBJ databases">
        <title>Functional genomics of gut bacteria from endangered species of beetles.</title>
        <authorList>
            <person name="Carlos-Shanley C."/>
        </authorList>
    </citation>
    <scope>NUCLEOTIDE SEQUENCE [LARGE SCALE GENOMIC DNA]</scope>
    <source>
        <strain evidence="22 23">S00151</strain>
    </source>
</reference>
<dbReference type="UniPathway" id="UPA00601">
    <property type="reaction ID" value="UER00295"/>
</dbReference>
<evidence type="ECO:0000256" key="8">
    <source>
        <dbReference type="ARBA" id="ARBA00022958"/>
    </source>
</evidence>
<dbReference type="NCBIfam" id="TIGR01302">
    <property type="entry name" value="IMP_dehydrog"/>
    <property type="match status" value="1"/>
</dbReference>
<keyword evidence="7 13" id="KW-0658">Purine biosynthesis</keyword>
<dbReference type="Pfam" id="PF00571">
    <property type="entry name" value="CBS"/>
    <property type="match status" value="2"/>
</dbReference>
<dbReference type="GO" id="GO:0003938">
    <property type="term" value="F:IMP dehydrogenase activity"/>
    <property type="evidence" value="ECO:0007669"/>
    <property type="project" value="UniProtKB-UniRule"/>
</dbReference>
<dbReference type="InterPro" id="IPR013785">
    <property type="entry name" value="Aldolase_TIM"/>
</dbReference>
<keyword evidence="23" id="KW-1185">Reference proteome</keyword>
<gene>
    <name evidence="13" type="primary">guaB</name>
    <name evidence="22" type="ORF">HNP38_002985</name>
</gene>
<feature type="binding site" evidence="16">
    <location>
        <begin position="250"/>
        <end position="252"/>
    </location>
    <ligand>
        <name>NAD(+)</name>
        <dbReference type="ChEBI" id="CHEBI:57540"/>
    </ligand>
</feature>
<feature type="binding site" description="in other chain" evidence="13 17">
    <location>
        <position position="304"/>
    </location>
    <ligand>
        <name>K(+)</name>
        <dbReference type="ChEBI" id="CHEBI:29103"/>
        <note>ligand shared between two tetrameric partners</note>
    </ligand>
</feature>
<evidence type="ECO:0000256" key="14">
    <source>
        <dbReference type="PIRSR" id="PIRSR000130-1"/>
    </source>
</evidence>
<feature type="binding site" evidence="13 15">
    <location>
        <begin position="387"/>
        <end position="391"/>
    </location>
    <ligand>
        <name>IMP</name>
        <dbReference type="ChEBI" id="CHEBI:58053"/>
    </ligand>
</feature>
<feature type="binding site" evidence="13">
    <location>
        <position position="469"/>
    </location>
    <ligand>
        <name>K(+)</name>
        <dbReference type="ChEBI" id="CHEBI:29103"/>
        <note>ligand shared between two tetrameric partners</note>
    </ligand>
</feature>
<dbReference type="CDD" id="cd00381">
    <property type="entry name" value="IMPDH"/>
    <property type="match status" value="1"/>
</dbReference>
<organism evidence="22 23">
    <name type="scientific">Chryseobacterium defluvii</name>
    <dbReference type="NCBI Taxonomy" id="160396"/>
    <lineage>
        <taxon>Bacteria</taxon>
        <taxon>Pseudomonadati</taxon>
        <taxon>Bacteroidota</taxon>
        <taxon>Flavobacteriia</taxon>
        <taxon>Flavobacteriales</taxon>
        <taxon>Weeksellaceae</taxon>
        <taxon>Chryseobacterium group</taxon>
        <taxon>Chryseobacterium</taxon>
    </lineage>
</organism>
<evidence type="ECO:0000259" key="21">
    <source>
        <dbReference type="PROSITE" id="PS51371"/>
    </source>
</evidence>
<evidence type="ECO:0000256" key="2">
    <source>
        <dbReference type="ARBA" id="ARBA00005502"/>
    </source>
</evidence>
<comment type="subunit">
    <text evidence="3 13">Homotetramer.</text>
</comment>
<dbReference type="Gene3D" id="3.20.20.70">
    <property type="entry name" value="Aldolase class I"/>
    <property type="match status" value="1"/>
</dbReference>
<feature type="binding site" evidence="13">
    <location>
        <position position="471"/>
    </location>
    <ligand>
        <name>K(+)</name>
        <dbReference type="ChEBI" id="CHEBI:29103"/>
        <note>ligand shared between two tetrameric partners</note>
    </ligand>
</feature>
<feature type="active site" description="Proton acceptor" evidence="13 14">
    <location>
        <position position="403"/>
    </location>
</feature>
<dbReference type="PROSITE" id="PS51371">
    <property type="entry name" value="CBS"/>
    <property type="match status" value="2"/>
</dbReference>
<dbReference type="PROSITE" id="PS00487">
    <property type="entry name" value="IMP_DH_GMP_RED"/>
    <property type="match status" value="1"/>
</dbReference>
<evidence type="ECO:0000256" key="18">
    <source>
        <dbReference type="PROSITE-ProRule" id="PRU00703"/>
    </source>
</evidence>
<evidence type="ECO:0000256" key="1">
    <source>
        <dbReference type="ARBA" id="ARBA00001958"/>
    </source>
</evidence>
<keyword evidence="6 13" id="KW-0332">GMP biosynthesis</keyword>
<dbReference type="SMART" id="SM01240">
    <property type="entry name" value="IMPDH"/>
    <property type="match status" value="1"/>
</dbReference>
<evidence type="ECO:0000256" key="9">
    <source>
        <dbReference type="ARBA" id="ARBA00023002"/>
    </source>
</evidence>
<evidence type="ECO:0000313" key="22">
    <source>
        <dbReference type="EMBL" id="MBB4807679.1"/>
    </source>
</evidence>
<sequence>MSIHNKIVETAITFDDVLLVPSYSEVLPNQVSLKSRLTDKITLNVPIVSAAMDTVTEADLAIALARVGGLGFIHKNMTIAEQAGQVNRVKRSENGMISDPVTLSKDHTLGQAKDLMAKYKISGLPVVDSDNVLIGIITNRDVKYQENLDIKVEEIMTKENLITSDKDTNLEKAKEILLKNRVEKLPIVDKENRLVGLITIKDIDNQLEYPNANKDQNGRLIVGAGVGVGEDTLDRIAALVQAGVDIVAIDSAHGHSKGVLDKISEIRKAYPDLDVVGGNIVTAEAAKDLIKAGANVLKVGVGPGSICTTRVVAGVGVPQLSAIYNVYEYAKSENVAVIADGGIKLSGDIVKAIASGAGAVMLGSLLAGTDEAPGEEIIFQGRKFKSYQGMGSLSAMKRGGKERYFQSEAKKFVPEGIEGRVPHKGKLEDVIFQLTGGLRAGMGYCGAKDVDALQKETKMVMITGSGLKESHPHDVIITQEAPNYSL</sequence>
<evidence type="ECO:0000256" key="3">
    <source>
        <dbReference type="ARBA" id="ARBA00011881"/>
    </source>
</evidence>
<dbReference type="PANTHER" id="PTHR11911">
    <property type="entry name" value="INOSINE-5-MONOPHOSPHATE DEHYDROGENASE RELATED"/>
    <property type="match status" value="1"/>
</dbReference>
<dbReference type="InterPro" id="IPR005990">
    <property type="entry name" value="IMP_DH"/>
</dbReference>
<comment type="caution">
    <text evidence="13">Lacks conserved residue(s) required for the propagation of feature annotation.</text>
</comment>
<feature type="domain" description="CBS" evidence="21">
    <location>
        <begin position="156"/>
        <end position="213"/>
    </location>
</feature>
<evidence type="ECO:0000256" key="20">
    <source>
        <dbReference type="RuleBase" id="RU003928"/>
    </source>
</evidence>
<feature type="binding site" description="in other chain" evidence="13 17">
    <location>
        <position position="307"/>
    </location>
    <ligand>
        <name>K(+)</name>
        <dbReference type="ChEBI" id="CHEBI:29103"/>
        <note>ligand shared between two tetrameric partners</note>
    </ligand>
</feature>
<evidence type="ECO:0000256" key="11">
    <source>
        <dbReference type="ARBA" id="ARBA00023122"/>
    </source>
</evidence>
<evidence type="ECO:0000256" key="10">
    <source>
        <dbReference type="ARBA" id="ARBA00023027"/>
    </source>
</evidence>
<evidence type="ECO:0000256" key="4">
    <source>
        <dbReference type="ARBA" id="ARBA00022723"/>
    </source>
</evidence>
<feature type="binding site" evidence="13 15">
    <location>
        <position position="305"/>
    </location>
    <ligand>
        <name>IMP</name>
        <dbReference type="ChEBI" id="CHEBI:58053"/>
    </ligand>
</feature>
<dbReference type="PIRSF" id="PIRSF000130">
    <property type="entry name" value="IMPDH"/>
    <property type="match status" value="1"/>
</dbReference>
<dbReference type="SUPFAM" id="SSF54631">
    <property type="entry name" value="CBS-domain pair"/>
    <property type="match status" value="1"/>
</dbReference>
<comment type="caution">
    <text evidence="22">The sequence shown here is derived from an EMBL/GenBank/DDBJ whole genome shotgun (WGS) entry which is preliminary data.</text>
</comment>
<comment type="cofactor">
    <cofactor evidence="1 13">
        <name>K(+)</name>
        <dbReference type="ChEBI" id="CHEBI:29103"/>
    </cofactor>
</comment>
<feature type="binding site" evidence="13 15">
    <location>
        <begin position="363"/>
        <end position="364"/>
    </location>
    <ligand>
        <name>IMP</name>
        <dbReference type="ChEBI" id="CHEBI:58053"/>
    </ligand>
</feature>
<feature type="binding site" evidence="13">
    <location>
        <position position="250"/>
    </location>
    <ligand>
        <name>NAD(+)</name>
        <dbReference type="ChEBI" id="CHEBI:57540"/>
    </ligand>
</feature>
<protein>
    <recommendedName>
        <fullName evidence="13 20">Inosine-5'-monophosphate dehydrogenase</fullName>
        <shortName evidence="13">IMP dehydrogenase</shortName>
        <shortName evidence="13">IMPD</shortName>
        <shortName evidence="13">IMPDH</shortName>
        <ecNumber evidence="13 20">1.1.1.205</ecNumber>
    </recommendedName>
</protein>
<evidence type="ECO:0000313" key="23">
    <source>
        <dbReference type="Proteomes" id="UP000592180"/>
    </source>
</evidence>
<feature type="binding site" evidence="13 15">
    <location>
        <begin position="340"/>
        <end position="342"/>
    </location>
    <ligand>
        <name>IMP</name>
        <dbReference type="ChEBI" id="CHEBI:58053"/>
    </ligand>
</feature>
<keyword evidence="10 13" id="KW-0520">NAD</keyword>
<evidence type="ECO:0000256" key="13">
    <source>
        <dbReference type="HAMAP-Rule" id="MF_01964"/>
    </source>
</evidence>
<dbReference type="EMBL" id="JACHLE010000004">
    <property type="protein sequence ID" value="MBB4807679.1"/>
    <property type="molecule type" value="Genomic_DNA"/>
</dbReference>
<evidence type="ECO:0000256" key="16">
    <source>
        <dbReference type="PIRSR" id="PIRSR000130-3"/>
    </source>
</evidence>
<dbReference type="GO" id="GO:0006183">
    <property type="term" value="P:GTP biosynthetic process"/>
    <property type="evidence" value="ECO:0007669"/>
    <property type="project" value="TreeGrafter"/>
</dbReference>
<name>A0A840KDS7_9FLAO</name>
<keyword evidence="9 13" id="KW-0560">Oxidoreductase</keyword>
<dbReference type="GO" id="GO:0000166">
    <property type="term" value="F:nucleotide binding"/>
    <property type="evidence" value="ECO:0007669"/>
    <property type="project" value="UniProtKB-UniRule"/>
</dbReference>
<dbReference type="InterPro" id="IPR046342">
    <property type="entry name" value="CBS_dom_sf"/>
</dbReference>
<evidence type="ECO:0000256" key="17">
    <source>
        <dbReference type="PIRSR" id="PIRSR000130-4"/>
    </source>
</evidence>
<dbReference type="CDD" id="cd04601">
    <property type="entry name" value="CBS_pair_IMPDH"/>
    <property type="match status" value="1"/>
</dbReference>
<dbReference type="SUPFAM" id="SSF51412">
    <property type="entry name" value="Inosine monophosphate dehydrogenase (IMPDH)"/>
    <property type="match status" value="1"/>
</dbReference>
<evidence type="ECO:0000256" key="15">
    <source>
        <dbReference type="PIRSR" id="PIRSR000130-2"/>
    </source>
</evidence>
<keyword evidence="4 13" id="KW-0479">Metal-binding</keyword>
<dbReference type="InterPro" id="IPR001093">
    <property type="entry name" value="IMP_DH_GMPRt"/>
</dbReference>
<dbReference type="InterPro" id="IPR015875">
    <property type="entry name" value="IMP_DH/GMP_Rdtase_CS"/>
</dbReference>
<keyword evidence="8 13" id="KW-0630">Potassium</keyword>
<evidence type="ECO:0000256" key="6">
    <source>
        <dbReference type="ARBA" id="ARBA00022749"/>
    </source>
</evidence>
<evidence type="ECO:0000256" key="7">
    <source>
        <dbReference type="ARBA" id="ARBA00022755"/>
    </source>
</evidence>
<comment type="similarity">
    <text evidence="2 13 19">Belongs to the IMPDH/GMPR family.</text>
</comment>
<dbReference type="Pfam" id="PF00478">
    <property type="entry name" value="IMPDH"/>
    <property type="match status" value="1"/>
</dbReference>
<dbReference type="SMART" id="SM00116">
    <property type="entry name" value="CBS"/>
    <property type="match status" value="2"/>
</dbReference>
<keyword evidence="5" id="KW-0677">Repeat</keyword>
<dbReference type="RefSeq" id="WP_184190801.1">
    <property type="nucleotide sequence ID" value="NZ_JACHLE010000004.1"/>
</dbReference>
<dbReference type="Proteomes" id="UP000592180">
    <property type="component" value="Unassembled WGS sequence"/>
</dbReference>
<proteinExistence type="inferred from homology"/>
<feature type="binding site" evidence="13 15">
    <location>
        <position position="415"/>
    </location>
    <ligand>
        <name>IMP</name>
        <dbReference type="ChEBI" id="CHEBI:58053"/>
    </ligand>
</feature>
<comment type="pathway">
    <text evidence="13 20">Purine metabolism; XMP biosynthesis via de novo pathway; XMP from IMP: step 1/1.</text>
</comment>
<dbReference type="AlphaFoldDB" id="A0A840KDS7"/>
<dbReference type="FunFam" id="3.20.20.70:FF:000003">
    <property type="entry name" value="GMP reductase"/>
    <property type="match status" value="1"/>
</dbReference>
<evidence type="ECO:0000256" key="12">
    <source>
        <dbReference type="ARBA" id="ARBA00048028"/>
    </source>
</evidence>